<gene>
    <name evidence="1" type="ORF">KHM83_07195</name>
</gene>
<keyword evidence="2" id="KW-1185">Reference proteome</keyword>
<dbReference type="RefSeq" id="WP_213236317.1">
    <property type="nucleotide sequence ID" value="NZ_JAHBCL010000010.1"/>
</dbReference>
<proteinExistence type="predicted"/>
<dbReference type="EMBL" id="JAHBCL010000010">
    <property type="protein sequence ID" value="MBS7526459.1"/>
    <property type="molecule type" value="Genomic_DNA"/>
</dbReference>
<dbReference type="Proteomes" id="UP000746471">
    <property type="component" value="Unassembled WGS sequence"/>
</dbReference>
<sequence>MQETIIFAYREDNLNSKVLAWMEAQANARRIAVHFSEVDAPMLSNAATAIGANRVYMIEGEKAQIESAGYRAKKIMAIAEKENADIIAVDEGLLEILSQMVNDKKNIKIVSPEAQL</sequence>
<reference evidence="1 2" key="1">
    <citation type="submission" date="2021-05" db="EMBL/GenBank/DDBJ databases">
        <title>Fusibacter ferrireducens sp. nov., an anaerobic, sulfur- and Fe-reducing bacterium isolated from the mangrove sediment.</title>
        <authorList>
            <person name="Qiu D."/>
        </authorList>
    </citation>
    <scope>NUCLEOTIDE SEQUENCE [LARGE SCALE GENOMIC DNA]</scope>
    <source>
        <strain evidence="1 2">DSM 12116</strain>
    </source>
</reference>
<comment type="caution">
    <text evidence="1">The sequence shown here is derived from an EMBL/GenBank/DDBJ whole genome shotgun (WGS) entry which is preliminary data.</text>
</comment>
<protein>
    <submittedName>
        <fullName evidence="1">Uncharacterized protein</fullName>
    </submittedName>
</protein>
<evidence type="ECO:0000313" key="1">
    <source>
        <dbReference type="EMBL" id="MBS7526459.1"/>
    </source>
</evidence>
<accession>A0ABS5PPY1</accession>
<evidence type="ECO:0000313" key="2">
    <source>
        <dbReference type="Proteomes" id="UP000746471"/>
    </source>
</evidence>
<name>A0ABS5PPY1_9FIRM</name>
<organism evidence="1 2">
    <name type="scientific">Fusibacter paucivorans</name>
    <dbReference type="NCBI Taxonomy" id="76009"/>
    <lineage>
        <taxon>Bacteria</taxon>
        <taxon>Bacillati</taxon>
        <taxon>Bacillota</taxon>
        <taxon>Clostridia</taxon>
        <taxon>Eubacteriales</taxon>
        <taxon>Eubacteriales Family XII. Incertae Sedis</taxon>
        <taxon>Fusibacter</taxon>
    </lineage>
</organism>